<dbReference type="NCBIfam" id="NF033950">
    <property type="entry name" value="Cas12c"/>
    <property type="match status" value="1"/>
</dbReference>
<gene>
    <name evidence="1" type="ORF">NCTC13093_01177</name>
</gene>
<dbReference type="Proteomes" id="UP000250086">
    <property type="component" value="Unassembled WGS sequence"/>
</dbReference>
<dbReference type="RefSeq" id="WP_113743933.1">
    <property type="nucleotide sequence ID" value="NZ_UAPV01000001.1"/>
</dbReference>
<reference evidence="1 2" key="1">
    <citation type="submission" date="2018-06" db="EMBL/GenBank/DDBJ databases">
        <authorList>
            <consortium name="Pathogen Informatics"/>
            <person name="Doyle S."/>
        </authorList>
    </citation>
    <scope>NUCLEOTIDE SEQUENCE [LARGE SCALE GENOMIC DNA]</scope>
    <source>
        <strain evidence="1 2">NCTC13093</strain>
    </source>
</reference>
<accession>A0A2X0WW97</accession>
<protein>
    <submittedName>
        <fullName evidence="1">Uncharacterized protein</fullName>
    </submittedName>
</protein>
<sequence>MKDIKHSLISGQKAQKFRKHLAMSSASASVKKNKTSILTYKFRLDLNENMSEIQDRIPKFSDYIKLYNKIEGVEPGTLTHYLCTFVLAGFRLFSNAKSAFEFIKSQNNPCLEHLSSHKLLKSSAVAFDLTANLAISEPGYEPYLAIARILERYTDPDKKINSFVKDNFTTYNNNALSWLLGKGHKFFKESTAQEIALYYGIPDYKFDCAKAIKNAADKLEFNSSLFSNDMRLSQFRSCFGGHIDSWATNYIKRLLELEKIIANISYEIKIPKAFISSSNDFLTHCNLNRDDIEELISNIKSSSTITDVKDALSTLLGHKQGASSADIKAIRDYSELINRLCAYKEQIFNTIDQAAEDKNSLWHDIRRQTKDELQTWEKLEKLPKLNDLSGGVPQAENELNAKLMQLKLVTEAQNNHFAKIMQWVHSNIKDFSPFNHIVQTEQEKLDNRPKENTTACDLAVRMFLHKVGRIAREDNNNLCKELQQWFLDNKVFDNKTDFNKYFHNKLGSIYISPYSTQKNAGYKINKEVLNFGEKIVLLFTDKLQEINKRYEGNSIAEKSELNSLLKLNYFYYNFFISGINKAVPVSIVKPLLPDDMLEQSLSATHKIRLKSNEVDPSSLSSIFNIYKSLISGCYTVLNRETFFLRTKFSWIENFTLFYVPKADASWIMPKRYLKNTRWQQYIEEEVLVFENDKYKVDITQTFNNICSAPADYAELLVQLPHDWFYQLPYECAKEDNYVQALAICKDKGFPKQSRLNTHISGRLIGPSSFKSKLDSVLIYNGDVTISDMTLLVEQRVSQQLKPDESLELKKYDPEFTLAIPINDARSQSTNYSFKHIIAIDQGEIGPSYAVFNLSDAGNANAEPIATGSIRIPSIRRLIKSVSSFRKKKSTTQKFNQRFDSTMFNIRENVTGDICSVIVGLMQKYNAFPVLEREVSNLESGSKQLSLVYKAVNSMFLYSDVEMQNTNRKSWWKNADHWQTNILRLIRGENKTSKSVKLNGQNYKELKIYPGVSVSAYMTSRICSCCGRNIFELIKNDELEDKHKKYQVNAQGEINIRGEVIKLYQKSDSHKTLVPGLKSKKTYNAINQRAPMVTPYPEGIIDIEQLKKIIRFNLRRAPASRMSKDSTQSRYFCVFKNCKNHQVEKHADINAAINIGRRFLTDIIIHN</sequence>
<evidence type="ECO:0000313" key="1">
    <source>
        <dbReference type="EMBL" id="SPT69791.1"/>
    </source>
</evidence>
<keyword evidence="2" id="KW-1185">Reference proteome</keyword>
<dbReference type="AlphaFoldDB" id="A0A2X0WW97"/>
<dbReference type="EMBL" id="UAPV01000001">
    <property type="protein sequence ID" value="SPT69791.1"/>
    <property type="molecule type" value="Genomic_DNA"/>
</dbReference>
<organism evidence="1 2">
    <name type="scientific">Anaerobiospirillum thomasii</name>
    <dbReference type="NCBI Taxonomy" id="179995"/>
    <lineage>
        <taxon>Bacteria</taxon>
        <taxon>Pseudomonadati</taxon>
        <taxon>Pseudomonadota</taxon>
        <taxon>Gammaproteobacteria</taxon>
        <taxon>Aeromonadales</taxon>
        <taxon>Succinivibrionaceae</taxon>
        <taxon>Anaerobiospirillum</taxon>
    </lineage>
</organism>
<evidence type="ECO:0000313" key="2">
    <source>
        <dbReference type="Proteomes" id="UP000250086"/>
    </source>
</evidence>
<proteinExistence type="predicted"/>
<name>A0A2X0WW97_9GAMM</name>